<dbReference type="GO" id="GO:0005524">
    <property type="term" value="F:ATP binding"/>
    <property type="evidence" value="ECO:0007669"/>
    <property type="project" value="InterPro"/>
</dbReference>
<evidence type="ECO:0000313" key="3">
    <source>
        <dbReference type="Proteomes" id="UP000800035"/>
    </source>
</evidence>
<dbReference type="GO" id="GO:0044773">
    <property type="term" value="P:mitotic DNA damage checkpoint signaling"/>
    <property type="evidence" value="ECO:0007669"/>
    <property type="project" value="TreeGrafter"/>
</dbReference>
<reference evidence="2" key="1">
    <citation type="journal article" date="2020" name="Stud. Mycol.">
        <title>101 Dothideomycetes genomes: a test case for predicting lifestyles and emergence of pathogens.</title>
        <authorList>
            <person name="Haridas S."/>
            <person name="Albert R."/>
            <person name="Binder M."/>
            <person name="Bloem J."/>
            <person name="Labutti K."/>
            <person name="Salamov A."/>
            <person name="Andreopoulos B."/>
            <person name="Baker S."/>
            <person name="Barry K."/>
            <person name="Bills G."/>
            <person name="Bluhm B."/>
            <person name="Cannon C."/>
            <person name="Castanera R."/>
            <person name="Culley D."/>
            <person name="Daum C."/>
            <person name="Ezra D."/>
            <person name="Gonzalez J."/>
            <person name="Henrissat B."/>
            <person name="Kuo A."/>
            <person name="Liang C."/>
            <person name="Lipzen A."/>
            <person name="Lutzoni F."/>
            <person name="Magnuson J."/>
            <person name="Mondo S."/>
            <person name="Nolan M."/>
            <person name="Ohm R."/>
            <person name="Pangilinan J."/>
            <person name="Park H.-J."/>
            <person name="Ramirez L."/>
            <person name="Alfaro M."/>
            <person name="Sun H."/>
            <person name="Tritt A."/>
            <person name="Yoshinaga Y."/>
            <person name="Zwiers L.-H."/>
            <person name="Turgeon B."/>
            <person name="Goodwin S."/>
            <person name="Spatafora J."/>
            <person name="Crous P."/>
            <person name="Grigoriev I."/>
        </authorList>
    </citation>
    <scope>NUCLEOTIDE SEQUENCE</scope>
    <source>
        <strain evidence="2">CBS 675.92</strain>
    </source>
</reference>
<name>A0A6A5TWR3_9PLEO</name>
<proteinExistence type="predicted"/>
<keyword evidence="3" id="KW-1185">Reference proteome</keyword>
<gene>
    <name evidence="2" type="ORF">CC80DRAFT_493460</name>
</gene>
<evidence type="ECO:0000259" key="1">
    <source>
        <dbReference type="PROSITE" id="PS50011"/>
    </source>
</evidence>
<dbReference type="InterPro" id="IPR000719">
    <property type="entry name" value="Prot_kinase_dom"/>
</dbReference>
<dbReference type="SMART" id="SM00220">
    <property type="entry name" value="S_TKc"/>
    <property type="match status" value="1"/>
</dbReference>
<dbReference type="SUPFAM" id="SSF56112">
    <property type="entry name" value="Protein kinase-like (PK-like)"/>
    <property type="match status" value="1"/>
</dbReference>
<keyword evidence="2" id="KW-0418">Kinase</keyword>
<keyword evidence="2" id="KW-0808">Transferase</keyword>
<dbReference type="PANTHER" id="PTHR44167:SF24">
    <property type="entry name" value="SERINE_THREONINE-PROTEIN KINASE CHK2"/>
    <property type="match status" value="1"/>
</dbReference>
<dbReference type="InterPro" id="IPR011009">
    <property type="entry name" value="Kinase-like_dom_sf"/>
</dbReference>
<dbReference type="PROSITE" id="PS50011">
    <property type="entry name" value="PROTEIN_KINASE_DOM"/>
    <property type="match status" value="1"/>
</dbReference>
<dbReference type="GO" id="GO:0004674">
    <property type="term" value="F:protein serine/threonine kinase activity"/>
    <property type="evidence" value="ECO:0007669"/>
    <property type="project" value="UniProtKB-KW"/>
</dbReference>
<dbReference type="Gene3D" id="1.10.510.10">
    <property type="entry name" value="Transferase(Phosphotransferase) domain 1"/>
    <property type="match status" value="1"/>
</dbReference>
<protein>
    <submittedName>
        <fullName evidence="2">Serine/threonine protein kinase</fullName>
    </submittedName>
</protein>
<sequence>MIEGEFEYQQDLQSSLALCPNLRTAIDTIPDFELLVYRFLAGNLLQISQKPLAEATRKSILKSALIGLAGLHDKGIIHTDIKPNNILLDYEDAAGGDIAVRCVQISDLEDAVILPPGDNIGGCLCGNQLWRSPESWARAGQNTPSDIFSFGVVIIYVMLNDMVFRVSDEELGSEDVWRHILWRHISYFADEDGFKGLLQHIGNDNPFYQRLIDLATNLKVRPRKPFTKWHYVNVELGDLITKMTNLDPAKRITAREALGHPWFAQVDSQ</sequence>
<evidence type="ECO:0000313" key="2">
    <source>
        <dbReference type="EMBL" id="KAF1955136.1"/>
    </source>
</evidence>
<dbReference type="GO" id="GO:0005634">
    <property type="term" value="C:nucleus"/>
    <property type="evidence" value="ECO:0007669"/>
    <property type="project" value="TreeGrafter"/>
</dbReference>
<dbReference type="EMBL" id="ML976996">
    <property type="protein sequence ID" value="KAF1955136.1"/>
    <property type="molecule type" value="Genomic_DNA"/>
</dbReference>
<accession>A0A6A5TWR3</accession>
<dbReference type="OrthoDB" id="5979581at2759"/>
<dbReference type="Pfam" id="PF00069">
    <property type="entry name" value="Pkinase"/>
    <property type="match status" value="1"/>
</dbReference>
<dbReference type="AlphaFoldDB" id="A0A6A5TWR3"/>
<dbReference type="PROSITE" id="PS00108">
    <property type="entry name" value="PROTEIN_KINASE_ST"/>
    <property type="match status" value="1"/>
</dbReference>
<dbReference type="PANTHER" id="PTHR44167">
    <property type="entry name" value="OVARIAN-SPECIFIC SERINE/THREONINE-PROTEIN KINASE LOK-RELATED"/>
    <property type="match status" value="1"/>
</dbReference>
<organism evidence="2 3">
    <name type="scientific">Byssothecium circinans</name>
    <dbReference type="NCBI Taxonomy" id="147558"/>
    <lineage>
        <taxon>Eukaryota</taxon>
        <taxon>Fungi</taxon>
        <taxon>Dikarya</taxon>
        <taxon>Ascomycota</taxon>
        <taxon>Pezizomycotina</taxon>
        <taxon>Dothideomycetes</taxon>
        <taxon>Pleosporomycetidae</taxon>
        <taxon>Pleosporales</taxon>
        <taxon>Massarineae</taxon>
        <taxon>Massarinaceae</taxon>
        <taxon>Byssothecium</taxon>
    </lineage>
</organism>
<keyword evidence="2" id="KW-0723">Serine/threonine-protein kinase</keyword>
<dbReference type="Proteomes" id="UP000800035">
    <property type="component" value="Unassembled WGS sequence"/>
</dbReference>
<dbReference type="InterPro" id="IPR008271">
    <property type="entry name" value="Ser/Thr_kinase_AS"/>
</dbReference>
<feature type="domain" description="Protein kinase" evidence="1">
    <location>
        <begin position="1"/>
        <end position="263"/>
    </location>
</feature>